<evidence type="ECO:0000313" key="2">
    <source>
        <dbReference type="Proteomes" id="UP000239388"/>
    </source>
</evidence>
<accession>A0A2S8G9J3</accession>
<dbReference type="Proteomes" id="UP000239388">
    <property type="component" value="Unassembled WGS sequence"/>
</dbReference>
<dbReference type="EMBL" id="PUIB01000006">
    <property type="protein sequence ID" value="PQO41103.1"/>
    <property type="molecule type" value="Genomic_DNA"/>
</dbReference>
<dbReference type="RefSeq" id="WP_105351787.1">
    <property type="nucleotide sequence ID" value="NZ_PUIB01000006.1"/>
</dbReference>
<gene>
    <name evidence="1" type="ORF">C5Y98_03860</name>
</gene>
<comment type="caution">
    <text evidence="1">The sequence shown here is derived from an EMBL/GenBank/DDBJ whole genome shotgun (WGS) entry which is preliminary data.</text>
</comment>
<organism evidence="1 2">
    <name type="scientific">Blastopirellula marina</name>
    <dbReference type="NCBI Taxonomy" id="124"/>
    <lineage>
        <taxon>Bacteria</taxon>
        <taxon>Pseudomonadati</taxon>
        <taxon>Planctomycetota</taxon>
        <taxon>Planctomycetia</taxon>
        <taxon>Pirellulales</taxon>
        <taxon>Pirellulaceae</taxon>
        <taxon>Blastopirellula</taxon>
    </lineage>
</organism>
<sequence>MAKVNIDGGLFERAQQAATKEGYSSVDELIATAIENEIKRIGEADAERQVADQLRGLGYIE</sequence>
<protein>
    <submittedName>
        <fullName evidence="1">Uncharacterized protein</fullName>
    </submittedName>
</protein>
<dbReference type="AlphaFoldDB" id="A0A2S8G9J3"/>
<reference evidence="1 2" key="1">
    <citation type="submission" date="2018-02" db="EMBL/GenBank/DDBJ databases">
        <title>Comparative genomes isolates from brazilian mangrove.</title>
        <authorList>
            <person name="Araujo J.E."/>
            <person name="Taketani R.G."/>
            <person name="Silva M.C.P."/>
            <person name="Loureco M.V."/>
            <person name="Andreote F.D."/>
        </authorList>
    </citation>
    <scope>NUCLEOTIDE SEQUENCE [LARGE SCALE GENOMIC DNA]</scope>
    <source>
        <strain evidence="1 2">NAP PRIS-MGV</strain>
    </source>
</reference>
<dbReference type="OrthoDB" id="291650at2"/>
<name>A0A2S8G9J3_9BACT</name>
<proteinExistence type="predicted"/>
<evidence type="ECO:0000313" key="1">
    <source>
        <dbReference type="EMBL" id="PQO41103.1"/>
    </source>
</evidence>